<reference evidence="3" key="1">
    <citation type="submission" date="2016-03" db="EMBL/GenBank/DDBJ databases">
        <authorList>
            <person name="Ploux O."/>
        </authorList>
    </citation>
    <scope>NUCLEOTIDE SEQUENCE [LARGE SCALE GENOMIC DNA]</scope>
    <source>
        <strain evidence="3">UK7</strain>
    </source>
</reference>
<evidence type="ECO:0000313" key="2">
    <source>
        <dbReference type="EMBL" id="CZS90983.1"/>
    </source>
</evidence>
<comment type="caution">
    <text evidence="2">The sequence shown here is derived from an EMBL/GenBank/DDBJ whole genome shotgun (WGS) entry which is preliminary data.</text>
</comment>
<gene>
    <name evidence="2" type="ORF">RCO7_01366</name>
</gene>
<dbReference type="Proteomes" id="UP000178129">
    <property type="component" value="Unassembled WGS sequence"/>
</dbReference>
<dbReference type="AlphaFoldDB" id="A0A1E1JYU7"/>
<dbReference type="EMBL" id="FJUW01000004">
    <property type="protein sequence ID" value="CZS90983.1"/>
    <property type="molecule type" value="Genomic_DNA"/>
</dbReference>
<keyword evidence="3" id="KW-1185">Reference proteome</keyword>
<keyword evidence="1" id="KW-0472">Membrane</keyword>
<keyword evidence="1" id="KW-1133">Transmembrane helix</keyword>
<evidence type="ECO:0000256" key="1">
    <source>
        <dbReference type="SAM" id="Phobius"/>
    </source>
</evidence>
<name>A0A1E1JYU7_9HELO</name>
<feature type="transmembrane region" description="Helical" evidence="1">
    <location>
        <begin position="107"/>
        <end position="127"/>
    </location>
</feature>
<dbReference type="InParanoid" id="A0A1E1JYU7"/>
<evidence type="ECO:0000313" key="3">
    <source>
        <dbReference type="Proteomes" id="UP000178129"/>
    </source>
</evidence>
<sequence length="133" mass="14925">MVSADEGMVGEKRFVPYKGYGLLLGCEVLGSGRAVYDSTEPRGYRGHISSTKSFQPAMMAAFHKIEKGLEKSYYKGPLDKAPPKIEEQVVEQAQHVMEALQPARKQVALAVPFSYYLLAVVIAVRMFKQWRQL</sequence>
<keyword evidence="1" id="KW-0812">Transmembrane</keyword>
<proteinExistence type="predicted"/>
<organism evidence="2 3">
    <name type="scientific">Rhynchosporium graminicola</name>
    <dbReference type="NCBI Taxonomy" id="2792576"/>
    <lineage>
        <taxon>Eukaryota</taxon>
        <taxon>Fungi</taxon>
        <taxon>Dikarya</taxon>
        <taxon>Ascomycota</taxon>
        <taxon>Pezizomycotina</taxon>
        <taxon>Leotiomycetes</taxon>
        <taxon>Helotiales</taxon>
        <taxon>Ploettnerulaceae</taxon>
        <taxon>Rhynchosporium</taxon>
    </lineage>
</organism>
<accession>A0A1E1JYU7</accession>
<protein>
    <submittedName>
        <fullName evidence="2">Uncharacterized protein</fullName>
    </submittedName>
</protein>